<sequence length="156" mass="16750">MVLVQAVWALVQQELDSAREWDLALGLVLVQVVPAPGQVVLVLALVVLALALEELVMGQAMDQVEELGLVVLVQAMDQVEELGLVVLAMDPGVLVLAMDQVEELGLVVLAMDPVVLVQAMDLEVMLVPKPANMVCLEVPWVQEDLVVELGLLLGSE</sequence>
<keyword evidence="3" id="KW-1185">Reference proteome</keyword>
<name>A0A6A5ER28_PERFL</name>
<gene>
    <name evidence="2" type="ORF">PFLUV_G00190610</name>
</gene>
<feature type="transmembrane region" description="Helical" evidence="1">
    <location>
        <begin position="23"/>
        <end position="52"/>
    </location>
</feature>
<dbReference type="Proteomes" id="UP000465112">
    <property type="component" value="Chromosome 16"/>
</dbReference>
<dbReference type="EMBL" id="VHII01000016">
    <property type="protein sequence ID" value="KAF1378443.1"/>
    <property type="molecule type" value="Genomic_DNA"/>
</dbReference>
<keyword evidence="1" id="KW-0812">Transmembrane</keyword>
<evidence type="ECO:0000313" key="2">
    <source>
        <dbReference type="EMBL" id="KAF1378443.1"/>
    </source>
</evidence>
<proteinExistence type="predicted"/>
<comment type="caution">
    <text evidence="2">The sequence shown here is derived from an EMBL/GenBank/DDBJ whole genome shotgun (WGS) entry which is preliminary data.</text>
</comment>
<evidence type="ECO:0000313" key="3">
    <source>
        <dbReference type="Proteomes" id="UP000465112"/>
    </source>
</evidence>
<organism evidence="2 3">
    <name type="scientific">Perca fluviatilis</name>
    <name type="common">European perch</name>
    <dbReference type="NCBI Taxonomy" id="8168"/>
    <lineage>
        <taxon>Eukaryota</taxon>
        <taxon>Metazoa</taxon>
        <taxon>Chordata</taxon>
        <taxon>Craniata</taxon>
        <taxon>Vertebrata</taxon>
        <taxon>Euteleostomi</taxon>
        <taxon>Actinopterygii</taxon>
        <taxon>Neopterygii</taxon>
        <taxon>Teleostei</taxon>
        <taxon>Neoteleostei</taxon>
        <taxon>Acanthomorphata</taxon>
        <taxon>Eupercaria</taxon>
        <taxon>Perciformes</taxon>
        <taxon>Percoidei</taxon>
        <taxon>Percidae</taxon>
        <taxon>Percinae</taxon>
        <taxon>Perca</taxon>
    </lineage>
</organism>
<accession>A0A6A5ER28</accession>
<evidence type="ECO:0000256" key="1">
    <source>
        <dbReference type="SAM" id="Phobius"/>
    </source>
</evidence>
<protein>
    <submittedName>
        <fullName evidence="2">Uncharacterized protein</fullName>
    </submittedName>
</protein>
<keyword evidence="1" id="KW-0472">Membrane</keyword>
<reference evidence="2 3" key="1">
    <citation type="submission" date="2019-06" db="EMBL/GenBank/DDBJ databases">
        <title>A chromosome-scale genome assembly of the European perch, Perca fluviatilis.</title>
        <authorList>
            <person name="Roques C."/>
            <person name="Zahm M."/>
            <person name="Cabau C."/>
            <person name="Klopp C."/>
            <person name="Bouchez O."/>
            <person name="Donnadieu C."/>
            <person name="Kuhl H."/>
            <person name="Gislard M."/>
            <person name="Guendouz S."/>
            <person name="Journot L."/>
            <person name="Haffray P."/>
            <person name="Bestin A."/>
            <person name="Morvezen R."/>
            <person name="Feron R."/>
            <person name="Wen M."/>
            <person name="Jouanno E."/>
            <person name="Herpin A."/>
            <person name="Schartl M."/>
            <person name="Postlethwait J."/>
            <person name="Schaerlinger B."/>
            <person name="Chardard D."/>
            <person name="Lecocq T."/>
            <person name="Poncet C."/>
            <person name="Jaffrelo L."/>
            <person name="Lampietro C."/>
            <person name="Guiguen Y."/>
        </authorList>
    </citation>
    <scope>NUCLEOTIDE SEQUENCE [LARGE SCALE GENOMIC DNA]</scope>
    <source>
        <tissue evidence="2">Blood</tissue>
    </source>
</reference>
<keyword evidence="1" id="KW-1133">Transmembrane helix</keyword>
<dbReference type="AlphaFoldDB" id="A0A6A5ER28"/>